<dbReference type="CDD" id="cd00082">
    <property type="entry name" value="HisKA"/>
    <property type="match status" value="1"/>
</dbReference>
<dbReference type="Gene3D" id="2.60.40.1190">
    <property type="match status" value="1"/>
</dbReference>
<dbReference type="GO" id="GO:0000155">
    <property type="term" value="F:phosphorelay sensor kinase activity"/>
    <property type="evidence" value="ECO:0007669"/>
    <property type="project" value="InterPro"/>
</dbReference>
<feature type="domain" description="Histidine kinase" evidence="12">
    <location>
        <begin position="486"/>
        <end position="701"/>
    </location>
</feature>
<evidence type="ECO:0000256" key="9">
    <source>
        <dbReference type="ARBA" id="ARBA00022840"/>
    </source>
</evidence>
<dbReference type="Pfam" id="PF02518">
    <property type="entry name" value="HATPase_c"/>
    <property type="match status" value="1"/>
</dbReference>
<dbReference type="InterPro" id="IPR005467">
    <property type="entry name" value="His_kinase_dom"/>
</dbReference>
<name>A0A0F7JVA4_9GAMM</name>
<accession>A0A0F7JVA4</accession>
<feature type="compositionally biased region" description="Polar residues" evidence="10">
    <location>
        <begin position="239"/>
        <end position="250"/>
    </location>
</feature>
<dbReference type="OrthoDB" id="6735159at2"/>
<dbReference type="SUPFAM" id="SSF47384">
    <property type="entry name" value="Homodimeric domain of signal transducing histidine kinase"/>
    <property type="match status" value="1"/>
</dbReference>
<reference evidence="13 14" key="1">
    <citation type="journal article" date="2015" name="Genome Announc.">
        <title>Complete Genome Sequence of Sedimenticola thiotaurini Strain SIP-G1, a Polyphosphate- and Polyhydroxyalkanoate-Accumulating Sulfur-Oxidizing Gammaproteobacterium Isolated from Salt Marsh Sediments.</title>
        <authorList>
            <person name="Flood B.E."/>
            <person name="Jones D.S."/>
            <person name="Bailey J.V."/>
        </authorList>
    </citation>
    <scope>NUCLEOTIDE SEQUENCE [LARGE SCALE GENOMIC DNA]</scope>
    <source>
        <strain evidence="13 14">SIP-G1</strain>
    </source>
</reference>
<dbReference type="InterPro" id="IPR003594">
    <property type="entry name" value="HATPase_dom"/>
</dbReference>
<dbReference type="EMBL" id="CP011412">
    <property type="protein sequence ID" value="AKH20496.1"/>
    <property type="molecule type" value="Genomic_DNA"/>
</dbReference>
<evidence type="ECO:0000256" key="2">
    <source>
        <dbReference type="ARBA" id="ARBA00004651"/>
    </source>
</evidence>
<evidence type="ECO:0000256" key="7">
    <source>
        <dbReference type="ARBA" id="ARBA00022741"/>
    </source>
</evidence>
<keyword evidence="11" id="KW-0812">Transmembrane</keyword>
<dbReference type="SMART" id="SM00388">
    <property type="entry name" value="HisKA"/>
    <property type="match status" value="1"/>
</dbReference>
<dbReference type="Gene3D" id="6.10.340.10">
    <property type="match status" value="1"/>
</dbReference>
<dbReference type="SUPFAM" id="SSF55874">
    <property type="entry name" value="ATPase domain of HSP90 chaperone/DNA topoisomerase II/histidine kinase"/>
    <property type="match status" value="1"/>
</dbReference>
<dbReference type="RefSeq" id="WP_046859429.1">
    <property type="nucleotide sequence ID" value="NZ_CP011412.1"/>
</dbReference>
<dbReference type="GO" id="GO:0005524">
    <property type="term" value="F:ATP binding"/>
    <property type="evidence" value="ECO:0007669"/>
    <property type="project" value="UniProtKB-KW"/>
</dbReference>
<dbReference type="Gene3D" id="3.30.565.10">
    <property type="entry name" value="Histidine kinase-like ATPase, C-terminal domain"/>
    <property type="match status" value="1"/>
</dbReference>
<evidence type="ECO:0000259" key="12">
    <source>
        <dbReference type="PROSITE" id="PS50109"/>
    </source>
</evidence>
<dbReference type="SMART" id="SM00304">
    <property type="entry name" value="HAMP"/>
    <property type="match status" value="1"/>
</dbReference>
<dbReference type="CDD" id="cd00075">
    <property type="entry name" value="HATPase"/>
    <property type="match status" value="1"/>
</dbReference>
<keyword evidence="11" id="KW-1133">Transmembrane helix</keyword>
<keyword evidence="4" id="KW-1003">Cell membrane</keyword>
<keyword evidence="6" id="KW-0808">Transferase</keyword>
<dbReference type="InterPro" id="IPR036890">
    <property type="entry name" value="HATPase_C_sf"/>
</dbReference>
<protein>
    <recommendedName>
        <fullName evidence="3">histidine kinase</fullName>
        <ecNumber evidence="3">2.7.13.3</ecNumber>
    </recommendedName>
</protein>
<evidence type="ECO:0000256" key="4">
    <source>
        <dbReference type="ARBA" id="ARBA00022475"/>
    </source>
</evidence>
<dbReference type="PANTHER" id="PTHR44936:SF10">
    <property type="entry name" value="SENSOR PROTEIN RSTB"/>
    <property type="match status" value="1"/>
</dbReference>
<keyword evidence="7" id="KW-0547">Nucleotide-binding</keyword>
<keyword evidence="8" id="KW-0418">Kinase</keyword>
<gene>
    <name evidence="13" type="ORF">AAY24_09190</name>
</gene>
<dbReference type="InterPro" id="IPR003661">
    <property type="entry name" value="HisK_dim/P_dom"/>
</dbReference>
<sequence length="704" mass="78419">MSQKRRFSQSIRFKLLLVALALLAIPWAGYRYLQETERFLRQTQETMLLGTAQAVAAILHNSSAMSRSSRLPSGGSAEPLQYVNQLEQPIQPDGYSEEWQPYLGNLQRYPEPDKWLFEGILGEYGDYLYLLLRVQDHQVRYRPPGNTRLDQGDYVELRLTARTGEPVRYRIAPTGPGYVTVRRMPNDSEAPLPIGREDRIRGGWQTSESGYTLELKIPQYLVGEQIAITVADLHDGSGSSTYHRVNSTGPGQPPPLGRIVRPDPEIGRLIGGLEHENARIWVINNQRLVLAKRGRLQPPESITDDSDSLRISPLQPLLRLVLDQPSTNFQDDLSRSARLTGPEIDAALAGQPQSRRRSTPDQRAVILSAAWPIQSSSGVTGAVLVEQTTNQILTLQNRALEQISGITLVLFLFIGLAILGFASLLTSRIHRLSRRVDKAVTADGRILGTLEPDRSADEIGDLSRSFSGVLNRLAEYNRYLEAMASRLAHEFRTPLTIVSSSLENLQGNNVPEDQQRYIRRAQEGVERLGLILHRMREATRLEQQLLQTELVAFDLGGLLDMALEGYRGAFPEVAFELERCPEPIVIQGAPDLISQALDKLISNAVDFHQTGTPIRLILERVDQQQVLLSVCNSGPALPPGMEQELFSSMVSIRKKSSDEPHLGLGLYLVRLISEFHGGHAEAVTLETPAGVAFRLFFPVAQPSR</sequence>
<organism evidence="13 14">
    <name type="scientific">Sedimenticola thiotaurini</name>
    <dbReference type="NCBI Taxonomy" id="1543721"/>
    <lineage>
        <taxon>Bacteria</taxon>
        <taxon>Pseudomonadati</taxon>
        <taxon>Pseudomonadota</taxon>
        <taxon>Gammaproteobacteria</taxon>
        <taxon>Chromatiales</taxon>
        <taxon>Sedimenticolaceae</taxon>
        <taxon>Sedimenticola</taxon>
    </lineage>
</organism>
<evidence type="ECO:0000256" key="3">
    <source>
        <dbReference type="ARBA" id="ARBA00012438"/>
    </source>
</evidence>
<keyword evidence="9" id="KW-0067">ATP-binding</keyword>
<dbReference type="InterPro" id="IPR050980">
    <property type="entry name" value="2C_sensor_his_kinase"/>
</dbReference>
<dbReference type="Proteomes" id="UP000034410">
    <property type="component" value="Chromosome"/>
</dbReference>
<evidence type="ECO:0000256" key="8">
    <source>
        <dbReference type="ARBA" id="ARBA00022777"/>
    </source>
</evidence>
<feature type="region of interest" description="Disordered" evidence="10">
    <location>
        <begin position="239"/>
        <end position="259"/>
    </location>
</feature>
<dbReference type="SMART" id="SM00387">
    <property type="entry name" value="HATPase_c"/>
    <property type="match status" value="1"/>
</dbReference>
<evidence type="ECO:0000256" key="1">
    <source>
        <dbReference type="ARBA" id="ARBA00000085"/>
    </source>
</evidence>
<evidence type="ECO:0000256" key="6">
    <source>
        <dbReference type="ARBA" id="ARBA00022679"/>
    </source>
</evidence>
<comment type="catalytic activity">
    <reaction evidence="1">
        <text>ATP + protein L-histidine = ADP + protein N-phospho-L-histidine.</text>
        <dbReference type="EC" id="2.7.13.3"/>
    </reaction>
</comment>
<evidence type="ECO:0000256" key="5">
    <source>
        <dbReference type="ARBA" id="ARBA00022553"/>
    </source>
</evidence>
<dbReference type="SUPFAM" id="SSF49344">
    <property type="entry name" value="CBD9-like"/>
    <property type="match status" value="1"/>
</dbReference>
<dbReference type="AlphaFoldDB" id="A0A0F7JVA4"/>
<keyword evidence="5" id="KW-0597">Phosphoprotein</keyword>
<evidence type="ECO:0000256" key="11">
    <source>
        <dbReference type="SAM" id="Phobius"/>
    </source>
</evidence>
<dbReference type="GO" id="GO:0005886">
    <property type="term" value="C:plasma membrane"/>
    <property type="evidence" value="ECO:0007669"/>
    <property type="project" value="UniProtKB-SubCell"/>
</dbReference>
<proteinExistence type="predicted"/>
<dbReference type="InterPro" id="IPR022510">
    <property type="entry name" value="Sortase_His-kinase"/>
</dbReference>
<dbReference type="KEGG" id="seds:AAY24_09190"/>
<dbReference type="PANTHER" id="PTHR44936">
    <property type="entry name" value="SENSOR PROTEIN CREC"/>
    <property type="match status" value="1"/>
</dbReference>
<dbReference type="Pfam" id="PF00512">
    <property type="entry name" value="HisKA"/>
    <property type="match status" value="1"/>
</dbReference>
<keyword evidence="14" id="KW-1185">Reference proteome</keyword>
<dbReference type="PROSITE" id="PS50109">
    <property type="entry name" value="HIS_KIN"/>
    <property type="match status" value="1"/>
</dbReference>
<evidence type="ECO:0000313" key="14">
    <source>
        <dbReference type="Proteomes" id="UP000034410"/>
    </source>
</evidence>
<dbReference type="Gene3D" id="1.10.287.130">
    <property type="match status" value="1"/>
</dbReference>
<dbReference type="NCBIfam" id="TIGR03785">
    <property type="entry name" value="marine_sort_HK"/>
    <property type="match status" value="1"/>
</dbReference>
<dbReference type="EC" id="2.7.13.3" evidence="3"/>
<keyword evidence="11" id="KW-0472">Membrane</keyword>
<evidence type="ECO:0000313" key="13">
    <source>
        <dbReference type="EMBL" id="AKH20496.1"/>
    </source>
</evidence>
<dbReference type="InterPro" id="IPR036097">
    <property type="entry name" value="HisK_dim/P_sf"/>
</dbReference>
<dbReference type="InterPro" id="IPR003660">
    <property type="entry name" value="HAMP_dom"/>
</dbReference>
<feature type="transmembrane region" description="Helical" evidence="11">
    <location>
        <begin position="403"/>
        <end position="425"/>
    </location>
</feature>
<evidence type="ECO:0000256" key="10">
    <source>
        <dbReference type="SAM" id="MobiDB-lite"/>
    </source>
</evidence>
<comment type="subcellular location">
    <subcellularLocation>
        <location evidence="2">Cell membrane</location>
        <topology evidence="2">Multi-pass membrane protein</topology>
    </subcellularLocation>
</comment>